<sequence>MAVSDLLRHSLLYHFLSYTPPYVPSQHYPFPDPLNPVPRMLLAVLPTSPLPSPLKVPRLSGPLRHSILCHFPSYYKLSITCPHLGRLGS</sequence>
<evidence type="ECO:0000313" key="1">
    <source>
        <dbReference type="EMBL" id="CAK5043609.1"/>
    </source>
</evidence>
<accession>A0ACB0YEK1</accession>
<keyword evidence="2" id="KW-1185">Reference proteome</keyword>
<gene>
    <name evidence="1" type="ORF">MENTE1834_LOCUS11184</name>
</gene>
<dbReference type="EMBL" id="CAVMJV010000011">
    <property type="protein sequence ID" value="CAK5043609.1"/>
    <property type="molecule type" value="Genomic_DNA"/>
</dbReference>
<protein>
    <submittedName>
        <fullName evidence="1">Uncharacterized protein</fullName>
    </submittedName>
</protein>
<proteinExistence type="predicted"/>
<comment type="caution">
    <text evidence="1">The sequence shown here is derived from an EMBL/GenBank/DDBJ whole genome shotgun (WGS) entry which is preliminary data.</text>
</comment>
<reference evidence="1" key="1">
    <citation type="submission" date="2023-11" db="EMBL/GenBank/DDBJ databases">
        <authorList>
            <person name="Poullet M."/>
        </authorList>
    </citation>
    <scope>NUCLEOTIDE SEQUENCE</scope>
    <source>
        <strain evidence="1">E1834</strain>
    </source>
</reference>
<organism evidence="1 2">
    <name type="scientific">Meloidogyne enterolobii</name>
    <name type="common">Root-knot nematode worm</name>
    <name type="synonym">Meloidogyne mayaguensis</name>
    <dbReference type="NCBI Taxonomy" id="390850"/>
    <lineage>
        <taxon>Eukaryota</taxon>
        <taxon>Metazoa</taxon>
        <taxon>Ecdysozoa</taxon>
        <taxon>Nematoda</taxon>
        <taxon>Chromadorea</taxon>
        <taxon>Rhabditida</taxon>
        <taxon>Tylenchina</taxon>
        <taxon>Tylenchomorpha</taxon>
        <taxon>Tylenchoidea</taxon>
        <taxon>Meloidogynidae</taxon>
        <taxon>Meloidogyninae</taxon>
        <taxon>Meloidogyne</taxon>
    </lineage>
</organism>
<dbReference type="Proteomes" id="UP001497535">
    <property type="component" value="Unassembled WGS sequence"/>
</dbReference>
<evidence type="ECO:0000313" key="2">
    <source>
        <dbReference type="Proteomes" id="UP001497535"/>
    </source>
</evidence>
<name>A0ACB0YEK1_MELEN</name>